<dbReference type="EMBL" id="JARK01001337">
    <property type="protein sequence ID" value="EYC33869.1"/>
    <property type="molecule type" value="Genomic_DNA"/>
</dbReference>
<dbReference type="GO" id="GO:0006508">
    <property type="term" value="P:proteolysis"/>
    <property type="evidence" value="ECO:0007669"/>
    <property type="project" value="InterPro"/>
</dbReference>
<dbReference type="AlphaFoldDB" id="A0A016W1X6"/>
<dbReference type="Gene3D" id="3.90.70.10">
    <property type="entry name" value="Cysteine proteinases"/>
    <property type="match status" value="1"/>
</dbReference>
<name>A0A016W1X6_9BILA</name>
<dbReference type="Proteomes" id="UP000024635">
    <property type="component" value="Unassembled WGS sequence"/>
</dbReference>
<evidence type="ECO:0000259" key="2">
    <source>
        <dbReference type="SMART" id="SM00645"/>
    </source>
</evidence>
<sequence length="414" mass="47641">MSALHFRTSWLPVCESECLVFSNTFQPCLLIWYHQLLPLHGMLILIALAVTTLAEKPVPTTQDDLTSQPSPKGAEQLKGKELVNYVNQHQTLWKAEYSPEVEAYFKHYEGRKVDKKFSKAPRDPKRVKNIVLDVEPPESFDAREYWPNCPSIPYIRDQSNCVGAYAIAPASAFSDRACIQSNGTIKQHYSAIEILSCCGDDCGYECHYGYPDDAWDYIRRKGIPTGGRYREKGVCKPYAFPPCGRHANQPYYEKCLPGARWIPPPCRKKCQPKYRDKTYQEDKLYSHSCYWLPSNEKQIRIEIMTNGPVVAQFHLYSDLFHYKGGIYKVVFFIELMACEFHLCANALHKHVNGEHEGNHQVRIIGWGNENGTDYWLMANSWNVDWGENGFFRMVRGQNHLSVERAVTSAMVKFN</sequence>
<evidence type="ECO:0000313" key="3">
    <source>
        <dbReference type="EMBL" id="EYC33869.1"/>
    </source>
</evidence>
<feature type="domain" description="Peptidase C1A papain C-terminal" evidence="2">
    <location>
        <begin position="136"/>
        <end position="410"/>
    </location>
</feature>
<dbReference type="InterPro" id="IPR000668">
    <property type="entry name" value="Peptidase_C1A_C"/>
</dbReference>
<keyword evidence="4" id="KW-1185">Reference proteome</keyword>
<dbReference type="OrthoDB" id="640249at2759"/>
<dbReference type="PANTHER" id="PTHR12411">
    <property type="entry name" value="CYSTEINE PROTEASE FAMILY C1-RELATED"/>
    <property type="match status" value="1"/>
</dbReference>
<evidence type="ECO:0000256" key="1">
    <source>
        <dbReference type="ARBA" id="ARBA00008455"/>
    </source>
</evidence>
<accession>A0A016W1X6</accession>
<proteinExistence type="inferred from homology"/>
<dbReference type="InterPro" id="IPR025661">
    <property type="entry name" value="Pept_asp_AS"/>
</dbReference>
<comment type="similarity">
    <text evidence="1">Belongs to the peptidase C1 family.</text>
</comment>
<evidence type="ECO:0000313" key="4">
    <source>
        <dbReference type="Proteomes" id="UP000024635"/>
    </source>
</evidence>
<dbReference type="GO" id="GO:0008234">
    <property type="term" value="F:cysteine-type peptidase activity"/>
    <property type="evidence" value="ECO:0007669"/>
    <property type="project" value="InterPro"/>
</dbReference>
<protein>
    <recommendedName>
        <fullName evidence="2">Peptidase C1A papain C-terminal domain-containing protein</fullName>
    </recommendedName>
</protein>
<dbReference type="InterPro" id="IPR038765">
    <property type="entry name" value="Papain-like_cys_pep_sf"/>
</dbReference>
<dbReference type="InterPro" id="IPR013128">
    <property type="entry name" value="Peptidase_C1A"/>
</dbReference>
<comment type="caution">
    <text evidence="3">The sequence shown here is derived from an EMBL/GenBank/DDBJ whole genome shotgun (WGS) entry which is preliminary data.</text>
</comment>
<dbReference type="STRING" id="53326.A0A016W1X6"/>
<organism evidence="3 4">
    <name type="scientific">Ancylostoma ceylanicum</name>
    <dbReference type="NCBI Taxonomy" id="53326"/>
    <lineage>
        <taxon>Eukaryota</taxon>
        <taxon>Metazoa</taxon>
        <taxon>Ecdysozoa</taxon>
        <taxon>Nematoda</taxon>
        <taxon>Chromadorea</taxon>
        <taxon>Rhabditida</taxon>
        <taxon>Rhabditina</taxon>
        <taxon>Rhabditomorpha</taxon>
        <taxon>Strongyloidea</taxon>
        <taxon>Ancylostomatidae</taxon>
        <taxon>Ancylostomatinae</taxon>
        <taxon>Ancylostoma</taxon>
    </lineage>
</organism>
<dbReference type="Pfam" id="PF00112">
    <property type="entry name" value="Peptidase_C1"/>
    <property type="match status" value="1"/>
</dbReference>
<dbReference type="SMART" id="SM00645">
    <property type="entry name" value="Pept_C1"/>
    <property type="match status" value="1"/>
</dbReference>
<dbReference type="SUPFAM" id="SSF54001">
    <property type="entry name" value="Cysteine proteinases"/>
    <property type="match status" value="1"/>
</dbReference>
<gene>
    <name evidence="3" type="primary">Acey_s0001.g136</name>
    <name evidence="3" type="ORF">Y032_0001g136</name>
</gene>
<dbReference type="CDD" id="cd02620">
    <property type="entry name" value="Peptidase_C1A_CathepsinB"/>
    <property type="match status" value="1"/>
</dbReference>
<reference evidence="4" key="1">
    <citation type="journal article" date="2015" name="Nat. Genet.">
        <title>The genome and transcriptome of the zoonotic hookworm Ancylostoma ceylanicum identify infection-specific gene families.</title>
        <authorList>
            <person name="Schwarz E.M."/>
            <person name="Hu Y."/>
            <person name="Antoshechkin I."/>
            <person name="Miller M.M."/>
            <person name="Sternberg P.W."/>
            <person name="Aroian R.V."/>
        </authorList>
    </citation>
    <scope>NUCLEOTIDE SEQUENCE</scope>
    <source>
        <strain evidence="4">HY135</strain>
    </source>
</reference>
<dbReference type="PROSITE" id="PS00640">
    <property type="entry name" value="THIOL_PROTEASE_ASN"/>
    <property type="match status" value="1"/>
</dbReference>